<protein>
    <submittedName>
        <fullName evidence="8">Uncharacterized protein</fullName>
    </submittedName>
</protein>
<evidence type="ECO:0000256" key="2">
    <source>
        <dbReference type="ARBA" id="ARBA00010617"/>
    </source>
</evidence>
<keyword evidence="4" id="KW-1133">Transmembrane helix</keyword>
<dbReference type="AlphaFoldDB" id="A0A8X8ZM10"/>
<evidence type="ECO:0000256" key="5">
    <source>
        <dbReference type="ARBA" id="ARBA00023002"/>
    </source>
</evidence>
<reference evidence="8" key="2">
    <citation type="submission" date="2020-08" db="EMBL/GenBank/DDBJ databases">
        <title>Plant Genome Project.</title>
        <authorList>
            <person name="Zhang R.-G."/>
        </authorList>
    </citation>
    <scope>NUCLEOTIDE SEQUENCE</scope>
    <source>
        <strain evidence="8">Huo1</strain>
        <tissue evidence="8">Leaf</tissue>
    </source>
</reference>
<dbReference type="InterPro" id="IPR036396">
    <property type="entry name" value="Cyt_P450_sf"/>
</dbReference>
<comment type="subcellular location">
    <subcellularLocation>
        <location evidence="1">Membrane</location>
        <topology evidence="1">Single-pass membrane protein</topology>
    </subcellularLocation>
</comment>
<keyword evidence="7" id="KW-0349">Heme</keyword>
<comment type="similarity">
    <text evidence="2 7">Belongs to the cytochrome P450 family.</text>
</comment>
<dbReference type="EMBL" id="PNBA02000011">
    <property type="protein sequence ID" value="KAG6408869.1"/>
    <property type="molecule type" value="Genomic_DNA"/>
</dbReference>
<evidence type="ECO:0000256" key="7">
    <source>
        <dbReference type="RuleBase" id="RU000461"/>
    </source>
</evidence>
<dbReference type="Gene3D" id="1.10.630.10">
    <property type="entry name" value="Cytochrome P450"/>
    <property type="match status" value="2"/>
</dbReference>
<keyword evidence="7" id="KW-0479">Metal-binding</keyword>
<reference evidence="8" key="1">
    <citation type="submission" date="2018-01" db="EMBL/GenBank/DDBJ databases">
        <authorList>
            <person name="Mao J.F."/>
        </authorList>
    </citation>
    <scope>NUCLEOTIDE SEQUENCE</scope>
    <source>
        <strain evidence="8">Huo1</strain>
        <tissue evidence="8">Leaf</tissue>
    </source>
</reference>
<dbReference type="Proteomes" id="UP000298416">
    <property type="component" value="Unassembled WGS sequence"/>
</dbReference>
<dbReference type="GO" id="GO:0020037">
    <property type="term" value="F:heme binding"/>
    <property type="evidence" value="ECO:0007669"/>
    <property type="project" value="InterPro"/>
</dbReference>
<dbReference type="GO" id="GO:0004497">
    <property type="term" value="F:monooxygenase activity"/>
    <property type="evidence" value="ECO:0007669"/>
    <property type="project" value="UniProtKB-KW"/>
</dbReference>
<comment type="caution">
    <text evidence="8">The sequence shown here is derived from an EMBL/GenBank/DDBJ whole genome shotgun (WGS) entry which is preliminary data.</text>
</comment>
<organism evidence="8">
    <name type="scientific">Salvia splendens</name>
    <name type="common">Scarlet sage</name>
    <dbReference type="NCBI Taxonomy" id="180675"/>
    <lineage>
        <taxon>Eukaryota</taxon>
        <taxon>Viridiplantae</taxon>
        <taxon>Streptophyta</taxon>
        <taxon>Embryophyta</taxon>
        <taxon>Tracheophyta</taxon>
        <taxon>Spermatophyta</taxon>
        <taxon>Magnoliopsida</taxon>
        <taxon>eudicotyledons</taxon>
        <taxon>Gunneridae</taxon>
        <taxon>Pentapetalae</taxon>
        <taxon>asterids</taxon>
        <taxon>lamiids</taxon>
        <taxon>Lamiales</taxon>
        <taxon>Lamiaceae</taxon>
        <taxon>Nepetoideae</taxon>
        <taxon>Mentheae</taxon>
        <taxon>Salviinae</taxon>
        <taxon>Salvia</taxon>
        <taxon>Salvia subgen. Calosphace</taxon>
        <taxon>core Calosphace</taxon>
    </lineage>
</organism>
<evidence type="ECO:0000313" key="8">
    <source>
        <dbReference type="EMBL" id="KAG6408869.1"/>
    </source>
</evidence>
<evidence type="ECO:0000256" key="1">
    <source>
        <dbReference type="ARBA" id="ARBA00004167"/>
    </source>
</evidence>
<dbReference type="PROSITE" id="PS00086">
    <property type="entry name" value="CYTOCHROME_P450"/>
    <property type="match status" value="1"/>
</dbReference>
<evidence type="ECO:0000256" key="3">
    <source>
        <dbReference type="ARBA" id="ARBA00022692"/>
    </source>
</evidence>
<keyword evidence="7" id="KW-0503">Monooxygenase</keyword>
<dbReference type="Pfam" id="PF00067">
    <property type="entry name" value="p450"/>
    <property type="match status" value="2"/>
</dbReference>
<proteinExistence type="inferred from homology"/>
<evidence type="ECO:0000313" key="9">
    <source>
        <dbReference type="Proteomes" id="UP000298416"/>
    </source>
</evidence>
<dbReference type="SUPFAM" id="SSF48264">
    <property type="entry name" value="Cytochrome P450"/>
    <property type="match status" value="1"/>
</dbReference>
<dbReference type="PANTHER" id="PTHR47956">
    <property type="entry name" value="CYTOCHROME P450 71B11-RELATED"/>
    <property type="match status" value="1"/>
</dbReference>
<accession>A0A8X8ZM10</accession>
<keyword evidence="6" id="KW-0472">Membrane</keyword>
<dbReference type="GO" id="GO:0016705">
    <property type="term" value="F:oxidoreductase activity, acting on paired donors, with incorporation or reduction of molecular oxygen"/>
    <property type="evidence" value="ECO:0007669"/>
    <property type="project" value="InterPro"/>
</dbReference>
<name>A0A8X8ZM10_SALSN</name>
<keyword evidence="7" id="KW-0408">Iron</keyword>
<keyword evidence="9" id="KW-1185">Reference proteome</keyword>
<sequence>MDEFLEGVIVEHMETSKREGGIGESFVGILLDLHNEKDGDIFIDRESFEALLVDLLGAGTDTLTTLLIWTMAELLQHPIGLDFEFIPFGEGRRGCPGIGFSAATVEFVLANLVWKFDWELPNGGKSVDMAETPAATLHKAVPLLAVANKYS</sequence>
<dbReference type="GO" id="GO:0016020">
    <property type="term" value="C:membrane"/>
    <property type="evidence" value="ECO:0007669"/>
    <property type="project" value="UniProtKB-SubCell"/>
</dbReference>
<dbReference type="InterPro" id="IPR001128">
    <property type="entry name" value="Cyt_P450"/>
</dbReference>
<dbReference type="InterPro" id="IPR017972">
    <property type="entry name" value="Cyt_P450_CS"/>
</dbReference>
<evidence type="ECO:0000256" key="4">
    <source>
        <dbReference type="ARBA" id="ARBA00022989"/>
    </source>
</evidence>
<keyword evidence="5 7" id="KW-0560">Oxidoreductase</keyword>
<gene>
    <name evidence="8" type="ORF">SASPL_131895</name>
</gene>
<dbReference type="InterPro" id="IPR050193">
    <property type="entry name" value="Cytochrome_P450_71"/>
</dbReference>
<dbReference type="GO" id="GO:0005506">
    <property type="term" value="F:iron ion binding"/>
    <property type="evidence" value="ECO:0007669"/>
    <property type="project" value="InterPro"/>
</dbReference>
<keyword evidence="3" id="KW-0812">Transmembrane</keyword>
<evidence type="ECO:0000256" key="6">
    <source>
        <dbReference type="ARBA" id="ARBA00023136"/>
    </source>
</evidence>
<dbReference type="PANTHER" id="PTHR47956:SF62">
    <property type="entry name" value="CYTOCHROME P450 71A8-LIKE"/>
    <property type="match status" value="1"/>
</dbReference>